<dbReference type="STRING" id="1664694.A0A0N1NXH7"/>
<comment type="pathway">
    <text evidence="1">Amino-acid degradation; 4-aminobutanoate degradation.</text>
</comment>
<dbReference type="GeneID" id="28733200"/>
<dbReference type="PANTHER" id="PTHR43353:SF7">
    <property type="entry name" value="SUCCINATE SEMIALDEHYDE DEHYDROGENASE (EUROFUNG)"/>
    <property type="match status" value="1"/>
</dbReference>
<dbReference type="EMBL" id="LFJN01000022">
    <property type="protein sequence ID" value="KPI37673.1"/>
    <property type="molecule type" value="Genomic_DNA"/>
</dbReference>
<sequence length="506" mass="53588">MSPPNLSNANLWRTDCYINGEWARASTGNAFTVINPSTERTIATLPDCTAQDVSIASNHAARAFKNWKTTNPKTRGTILRKWADLLIANAADIGTILTMENGKPYAEAKGEVAFAASYLHFYAGEAERQYGEVVPSLTNADNRVFALQQPIGVVACLTPWNFPAAMVTRKAGAAIAAGCSVVLKPAGETSLTALAIAHLGAEAGLPAGVLNVVTCGPQRLAEVGEALCREPTIKKLSFTGSTAVGKLLMKQCADSLKKLSLELGGNAPFIVFDDCDLETALDAVMAAKVRNSGQTCVCANRIYVQRGVYEAFSKGLVGRFQKLKFGDGFGDGVVVGPLTTGRGLEKVQAHVRDAIQKGADVLFGKPTEKSESSGDGGSGFFVQPAVLSGMKPDMLSHGEEIFGPVAPLYAFDTEEEVLEMANASEVGLGSYVCTQDHARMWRMGEGLEVGMVAINTGVIAGGEIPFSGVKHSGFGVEGGKWGLQEFQITKTMVMAVPDRRASKARI</sequence>
<feature type="domain" description="Aldehyde dehydrogenase" evidence="9">
    <location>
        <begin position="22"/>
        <end position="491"/>
    </location>
</feature>
<accession>A0A0N1NXH7</accession>
<dbReference type="Proteomes" id="UP000038010">
    <property type="component" value="Unassembled WGS sequence"/>
</dbReference>
<dbReference type="PANTHER" id="PTHR43353">
    <property type="entry name" value="SUCCINATE-SEMIALDEHYDE DEHYDROGENASE, MITOCHONDRIAL"/>
    <property type="match status" value="1"/>
</dbReference>
<reference evidence="10 11" key="1">
    <citation type="submission" date="2015-06" db="EMBL/GenBank/DDBJ databases">
        <title>Draft genome of the ant-associated black yeast Phialophora attae CBS 131958.</title>
        <authorList>
            <person name="Moreno L.F."/>
            <person name="Stielow B.J."/>
            <person name="de Hoog S."/>
            <person name="Vicente V.A."/>
            <person name="Weiss V.A."/>
            <person name="de Vries M."/>
            <person name="Cruz L.M."/>
            <person name="Souza E.M."/>
        </authorList>
    </citation>
    <scope>NUCLEOTIDE SEQUENCE [LARGE SCALE GENOMIC DNA]</scope>
    <source>
        <strain evidence="10 11">CBS 131958</strain>
    </source>
</reference>
<dbReference type="PROSITE" id="PS00687">
    <property type="entry name" value="ALDEHYDE_DEHYDR_GLU"/>
    <property type="match status" value="1"/>
</dbReference>
<evidence type="ECO:0000313" key="10">
    <source>
        <dbReference type="EMBL" id="KPI37673.1"/>
    </source>
</evidence>
<evidence type="ECO:0000256" key="7">
    <source>
        <dbReference type="PROSITE-ProRule" id="PRU10007"/>
    </source>
</evidence>
<dbReference type="CDD" id="cd07103">
    <property type="entry name" value="ALDH_F5_SSADH_GabD"/>
    <property type="match status" value="1"/>
</dbReference>
<dbReference type="InterPro" id="IPR016162">
    <property type="entry name" value="Ald_DH_N"/>
</dbReference>
<evidence type="ECO:0000256" key="1">
    <source>
        <dbReference type="ARBA" id="ARBA00005176"/>
    </source>
</evidence>
<proteinExistence type="inferred from homology"/>
<dbReference type="InterPro" id="IPR029510">
    <property type="entry name" value="Ald_DH_CS_GLU"/>
</dbReference>
<dbReference type="RefSeq" id="XP_017997636.1">
    <property type="nucleotide sequence ID" value="XM_018141331.1"/>
</dbReference>
<evidence type="ECO:0000256" key="8">
    <source>
        <dbReference type="RuleBase" id="RU003345"/>
    </source>
</evidence>
<dbReference type="VEuPathDB" id="FungiDB:AB675_143"/>
<dbReference type="Pfam" id="PF00171">
    <property type="entry name" value="Aldedh"/>
    <property type="match status" value="1"/>
</dbReference>
<evidence type="ECO:0000313" key="11">
    <source>
        <dbReference type="Proteomes" id="UP000038010"/>
    </source>
</evidence>
<evidence type="ECO:0000256" key="3">
    <source>
        <dbReference type="ARBA" id="ARBA00023002"/>
    </source>
</evidence>
<organism evidence="10 11">
    <name type="scientific">Cyphellophora attinorum</name>
    <dbReference type="NCBI Taxonomy" id="1664694"/>
    <lineage>
        <taxon>Eukaryota</taxon>
        <taxon>Fungi</taxon>
        <taxon>Dikarya</taxon>
        <taxon>Ascomycota</taxon>
        <taxon>Pezizomycotina</taxon>
        <taxon>Eurotiomycetes</taxon>
        <taxon>Chaetothyriomycetidae</taxon>
        <taxon>Chaetothyriales</taxon>
        <taxon>Cyphellophoraceae</taxon>
        <taxon>Cyphellophora</taxon>
    </lineage>
</organism>
<dbReference type="FunFam" id="3.40.309.10:FF:000004">
    <property type="entry name" value="Succinate-semialdehyde dehydrogenase I"/>
    <property type="match status" value="1"/>
</dbReference>
<protein>
    <recommendedName>
        <fullName evidence="6">succinate-semialdehyde dehydrogenase [NAD(P)(+)]</fullName>
        <ecNumber evidence="6">1.2.1.16</ecNumber>
    </recommendedName>
</protein>
<dbReference type="EC" id="1.2.1.16" evidence="6"/>
<comment type="catalytic activity">
    <reaction evidence="5">
        <text>succinate semialdehyde + NAD(+) + H2O = succinate + NADH + 2 H(+)</text>
        <dbReference type="Rhea" id="RHEA:13217"/>
        <dbReference type="ChEBI" id="CHEBI:15377"/>
        <dbReference type="ChEBI" id="CHEBI:15378"/>
        <dbReference type="ChEBI" id="CHEBI:30031"/>
        <dbReference type="ChEBI" id="CHEBI:57540"/>
        <dbReference type="ChEBI" id="CHEBI:57706"/>
        <dbReference type="ChEBI" id="CHEBI:57945"/>
        <dbReference type="EC" id="1.2.1.16"/>
    </reaction>
</comment>
<dbReference type="GO" id="GO:0005737">
    <property type="term" value="C:cytoplasm"/>
    <property type="evidence" value="ECO:0007669"/>
    <property type="project" value="TreeGrafter"/>
</dbReference>
<comment type="caution">
    <text evidence="10">The sequence shown here is derived from an EMBL/GenBank/DDBJ whole genome shotgun (WGS) entry which is preliminary data.</text>
</comment>
<comment type="catalytic activity">
    <reaction evidence="4">
        <text>succinate semialdehyde + NADP(+) + H2O = succinate + NADPH + 2 H(+)</text>
        <dbReference type="Rhea" id="RHEA:13213"/>
        <dbReference type="ChEBI" id="CHEBI:15377"/>
        <dbReference type="ChEBI" id="CHEBI:15378"/>
        <dbReference type="ChEBI" id="CHEBI:30031"/>
        <dbReference type="ChEBI" id="CHEBI:57706"/>
        <dbReference type="ChEBI" id="CHEBI:57783"/>
        <dbReference type="ChEBI" id="CHEBI:58349"/>
        <dbReference type="EC" id="1.2.1.16"/>
    </reaction>
</comment>
<dbReference type="AlphaFoldDB" id="A0A0N1NXH7"/>
<keyword evidence="3 8" id="KW-0560">Oxidoreductase</keyword>
<dbReference type="SUPFAM" id="SSF53720">
    <property type="entry name" value="ALDH-like"/>
    <property type="match status" value="1"/>
</dbReference>
<dbReference type="InterPro" id="IPR016161">
    <property type="entry name" value="Ald_DH/histidinol_DH"/>
</dbReference>
<evidence type="ECO:0000256" key="5">
    <source>
        <dbReference type="ARBA" id="ARBA00052698"/>
    </source>
</evidence>
<evidence type="ECO:0000259" key="9">
    <source>
        <dbReference type="Pfam" id="PF00171"/>
    </source>
</evidence>
<dbReference type="GO" id="GO:0009450">
    <property type="term" value="P:gamma-aminobutyric acid catabolic process"/>
    <property type="evidence" value="ECO:0007669"/>
    <property type="project" value="TreeGrafter"/>
</dbReference>
<dbReference type="PROSITE" id="PS00070">
    <property type="entry name" value="ALDEHYDE_DEHYDR_CYS"/>
    <property type="match status" value="1"/>
</dbReference>
<evidence type="ECO:0000256" key="2">
    <source>
        <dbReference type="ARBA" id="ARBA00009986"/>
    </source>
</evidence>
<dbReference type="Gene3D" id="3.40.605.10">
    <property type="entry name" value="Aldehyde Dehydrogenase, Chain A, domain 1"/>
    <property type="match status" value="1"/>
</dbReference>
<name>A0A0N1NXH7_9EURO</name>
<dbReference type="InterPro" id="IPR016160">
    <property type="entry name" value="Ald_DH_CS_CYS"/>
</dbReference>
<dbReference type="InterPro" id="IPR015590">
    <property type="entry name" value="Aldehyde_DH_dom"/>
</dbReference>
<dbReference type="InterPro" id="IPR016163">
    <property type="entry name" value="Ald_DH_C"/>
</dbReference>
<comment type="similarity">
    <text evidence="2 8">Belongs to the aldehyde dehydrogenase family.</text>
</comment>
<evidence type="ECO:0000256" key="6">
    <source>
        <dbReference type="ARBA" id="ARBA00067047"/>
    </source>
</evidence>
<evidence type="ECO:0000256" key="4">
    <source>
        <dbReference type="ARBA" id="ARBA00050387"/>
    </source>
</evidence>
<dbReference type="InterPro" id="IPR050740">
    <property type="entry name" value="Aldehyde_DH_Superfamily"/>
</dbReference>
<dbReference type="OrthoDB" id="310895at2759"/>
<feature type="active site" evidence="7">
    <location>
        <position position="262"/>
    </location>
</feature>
<keyword evidence="11" id="KW-1185">Reference proteome</keyword>
<dbReference type="FunFam" id="3.40.605.10:FF:000005">
    <property type="entry name" value="Succinate-semialdehyde dehydrogenase I"/>
    <property type="match status" value="1"/>
</dbReference>
<gene>
    <name evidence="10" type="ORF">AB675_143</name>
</gene>
<dbReference type="Gene3D" id="3.40.309.10">
    <property type="entry name" value="Aldehyde Dehydrogenase, Chain A, domain 2"/>
    <property type="match status" value="1"/>
</dbReference>
<dbReference type="GO" id="GO:0004777">
    <property type="term" value="F:succinate-semialdehyde dehydrogenase (NAD+) activity"/>
    <property type="evidence" value="ECO:0007669"/>
    <property type="project" value="TreeGrafter"/>
</dbReference>